<dbReference type="InterPro" id="IPR016040">
    <property type="entry name" value="NAD(P)-bd_dom"/>
</dbReference>
<dbReference type="PANTHER" id="PTHR14097:SF7">
    <property type="entry name" value="OXIDOREDUCTASE HTATIP2"/>
    <property type="match status" value="1"/>
</dbReference>
<dbReference type="Gene3D" id="3.40.50.720">
    <property type="entry name" value="NAD(P)-binding Rossmann-like Domain"/>
    <property type="match status" value="1"/>
</dbReference>
<dbReference type="RefSeq" id="WP_237466356.1">
    <property type="nucleotide sequence ID" value="NZ_CAKLDI010000001.1"/>
</dbReference>
<evidence type="ECO:0000259" key="1">
    <source>
        <dbReference type="Pfam" id="PF13460"/>
    </source>
</evidence>
<dbReference type="Pfam" id="PF13460">
    <property type="entry name" value="NAD_binding_10"/>
    <property type="match status" value="1"/>
</dbReference>
<dbReference type="PANTHER" id="PTHR14097">
    <property type="entry name" value="OXIDOREDUCTASE HTATIP2"/>
    <property type="match status" value="1"/>
</dbReference>
<protein>
    <recommendedName>
        <fullName evidence="1">NAD(P)-binding domain-containing protein</fullName>
    </recommendedName>
</protein>
<dbReference type="SUPFAM" id="SSF51735">
    <property type="entry name" value="NAD(P)-binding Rossmann-fold domains"/>
    <property type="match status" value="1"/>
</dbReference>
<dbReference type="EMBL" id="CAKLDI010000001">
    <property type="protein sequence ID" value="CAH0533943.1"/>
    <property type="molecule type" value="Genomic_DNA"/>
</dbReference>
<proteinExistence type="predicted"/>
<dbReference type="Proteomes" id="UP000838672">
    <property type="component" value="Unassembled WGS sequence"/>
</dbReference>
<comment type="caution">
    <text evidence="2">The sequence shown here is derived from an EMBL/GenBank/DDBJ whole genome shotgun (WGS) entry which is preliminary data.</text>
</comment>
<keyword evidence="3" id="KW-1185">Reference proteome</keyword>
<sequence>MKEQVSWVIAGATGLVGQAVLEATLNDDSVSQVHTLTRRALSAENNKLKQWISDDLQAPVLSRDDIAPSVGVIALGTTIKKAGSKANFYAVDVDLVAHTAKVMQRMGVTHLFVVSCIGANPRAFSHYLRCKGQMEAKVQSLCFSRLTFLHPGPLAGERSESRKDEVLVQGLLKVLRPVMKGSLMNYQPIEAKDMAKAVLSRAKHPSTDCVEYLTASQMMQLARA</sequence>
<dbReference type="InterPro" id="IPR036291">
    <property type="entry name" value="NAD(P)-bd_dom_sf"/>
</dbReference>
<organism evidence="2 3">
    <name type="scientific">Vibrio stylophorae</name>
    <dbReference type="NCBI Taxonomy" id="659351"/>
    <lineage>
        <taxon>Bacteria</taxon>
        <taxon>Pseudomonadati</taxon>
        <taxon>Pseudomonadota</taxon>
        <taxon>Gammaproteobacteria</taxon>
        <taxon>Vibrionales</taxon>
        <taxon>Vibrionaceae</taxon>
        <taxon>Vibrio</taxon>
    </lineage>
</organism>
<evidence type="ECO:0000313" key="2">
    <source>
        <dbReference type="EMBL" id="CAH0533943.1"/>
    </source>
</evidence>
<reference evidence="2" key="1">
    <citation type="submission" date="2021-11" db="EMBL/GenBank/DDBJ databases">
        <authorList>
            <person name="Rodrigo-Torres L."/>
            <person name="Arahal R. D."/>
            <person name="Lucena T."/>
        </authorList>
    </citation>
    <scope>NUCLEOTIDE SEQUENCE</scope>
    <source>
        <strain evidence="2">CECT 7929</strain>
    </source>
</reference>
<accession>A0ABM8ZUF9</accession>
<evidence type="ECO:0000313" key="3">
    <source>
        <dbReference type="Proteomes" id="UP000838672"/>
    </source>
</evidence>
<gene>
    <name evidence="2" type="ORF">VST7929_01820</name>
</gene>
<name>A0ABM8ZUF9_9VIBR</name>
<feature type="domain" description="NAD(P)-binding" evidence="1">
    <location>
        <begin position="11"/>
        <end position="158"/>
    </location>
</feature>